<dbReference type="EMBL" id="LAZR01028705">
    <property type="protein sequence ID" value="KKL61798.1"/>
    <property type="molecule type" value="Genomic_DNA"/>
</dbReference>
<feature type="non-terminal residue" evidence="1">
    <location>
        <position position="184"/>
    </location>
</feature>
<gene>
    <name evidence="1" type="ORF">LCGC14_2191720</name>
</gene>
<evidence type="ECO:0000313" key="1">
    <source>
        <dbReference type="EMBL" id="KKL61798.1"/>
    </source>
</evidence>
<reference evidence="1" key="1">
    <citation type="journal article" date="2015" name="Nature">
        <title>Complex archaea that bridge the gap between prokaryotes and eukaryotes.</title>
        <authorList>
            <person name="Spang A."/>
            <person name="Saw J.H."/>
            <person name="Jorgensen S.L."/>
            <person name="Zaremba-Niedzwiedzka K."/>
            <person name="Martijn J."/>
            <person name="Lind A.E."/>
            <person name="van Eijk R."/>
            <person name="Schleper C."/>
            <person name="Guy L."/>
            <person name="Ettema T.J."/>
        </authorList>
    </citation>
    <scope>NUCLEOTIDE SEQUENCE</scope>
</reference>
<accession>A0A0F9DJE7</accession>
<organism evidence="1">
    <name type="scientific">marine sediment metagenome</name>
    <dbReference type="NCBI Taxonomy" id="412755"/>
    <lineage>
        <taxon>unclassified sequences</taxon>
        <taxon>metagenomes</taxon>
        <taxon>ecological metagenomes</taxon>
    </lineage>
</organism>
<dbReference type="AlphaFoldDB" id="A0A0F9DJE7"/>
<sequence length="184" mass="20595">MIQALPLIKQEQYIDFFKARRFRTTLLCHDDIPLNRNITADTLTQFHLALAQKPQVVSGDSSDEAPLELETSSATLRCTHPLSKAAMLHLMQQQHRYISCEDLRTSALARLGLSEDDSVVNDPQMSIHALVEQLLPAFSVGLLMISLHPATAGAEPGQRPKVQPLTRWQAARSDCVTNRYHENV</sequence>
<comment type="caution">
    <text evidence="1">The sequence shown here is derived from an EMBL/GenBank/DDBJ whole genome shotgun (WGS) entry which is preliminary data.</text>
</comment>
<name>A0A0F9DJE7_9ZZZZ</name>
<protein>
    <submittedName>
        <fullName evidence="1">Uncharacterized protein</fullName>
    </submittedName>
</protein>
<proteinExistence type="predicted"/>